<comment type="caution">
    <text evidence="2">The sequence shown here is derived from an EMBL/GenBank/DDBJ whole genome shotgun (WGS) entry which is preliminary data.</text>
</comment>
<protein>
    <submittedName>
        <fullName evidence="2">Uncharacterized protein</fullName>
    </submittedName>
</protein>
<keyword evidence="3" id="KW-1185">Reference proteome</keyword>
<gene>
    <name evidence="2" type="ORF">RJT34_30620</name>
</gene>
<name>A0AAN9I7J4_CLITE</name>
<keyword evidence="1" id="KW-1133">Transmembrane helix</keyword>
<sequence>MSWLAKPRASVMGTLEGMIISIPWENLESTNGSGPRWFEAMLKGRVVPVLLECDHDGCVMDLYYFGHACPLPLLVVGTWRARVTLTYMCIPPSRRTVESKLLHGLFFFLVTVSSLSFDFVCLRLSAILSHSRGTYNIVGYFHDDEQ</sequence>
<accession>A0AAN9I7J4</accession>
<feature type="transmembrane region" description="Helical" evidence="1">
    <location>
        <begin position="101"/>
        <end position="122"/>
    </location>
</feature>
<dbReference type="EMBL" id="JAYKXN010000008">
    <property type="protein sequence ID" value="KAK7263036.1"/>
    <property type="molecule type" value="Genomic_DNA"/>
</dbReference>
<evidence type="ECO:0000313" key="2">
    <source>
        <dbReference type="EMBL" id="KAK7263036.1"/>
    </source>
</evidence>
<evidence type="ECO:0000313" key="3">
    <source>
        <dbReference type="Proteomes" id="UP001359559"/>
    </source>
</evidence>
<reference evidence="2 3" key="1">
    <citation type="submission" date="2024-01" db="EMBL/GenBank/DDBJ databases">
        <title>The genomes of 5 underutilized Papilionoideae crops provide insights into root nodulation and disease resistance.</title>
        <authorList>
            <person name="Yuan L."/>
        </authorList>
    </citation>
    <scope>NUCLEOTIDE SEQUENCE [LARGE SCALE GENOMIC DNA]</scope>
    <source>
        <strain evidence="2">LY-2023</strain>
        <tissue evidence="2">Leaf</tissue>
    </source>
</reference>
<dbReference type="Proteomes" id="UP001359559">
    <property type="component" value="Unassembled WGS sequence"/>
</dbReference>
<dbReference type="AlphaFoldDB" id="A0AAN9I7J4"/>
<keyword evidence="1" id="KW-0812">Transmembrane</keyword>
<organism evidence="2 3">
    <name type="scientific">Clitoria ternatea</name>
    <name type="common">Butterfly pea</name>
    <dbReference type="NCBI Taxonomy" id="43366"/>
    <lineage>
        <taxon>Eukaryota</taxon>
        <taxon>Viridiplantae</taxon>
        <taxon>Streptophyta</taxon>
        <taxon>Embryophyta</taxon>
        <taxon>Tracheophyta</taxon>
        <taxon>Spermatophyta</taxon>
        <taxon>Magnoliopsida</taxon>
        <taxon>eudicotyledons</taxon>
        <taxon>Gunneridae</taxon>
        <taxon>Pentapetalae</taxon>
        <taxon>rosids</taxon>
        <taxon>fabids</taxon>
        <taxon>Fabales</taxon>
        <taxon>Fabaceae</taxon>
        <taxon>Papilionoideae</taxon>
        <taxon>50 kb inversion clade</taxon>
        <taxon>NPAAA clade</taxon>
        <taxon>indigoferoid/millettioid clade</taxon>
        <taxon>Phaseoleae</taxon>
        <taxon>Clitoria</taxon>
    </lineage>
</organism>
<evidence type="ECO:0000256" key="1">
    <source>
        <dbReference type="SAM" id="Phobius"/>
    </source>
</evidence>
<proteinExistence type="predicted"/>
<keyword evidence="1" id="KW-0472">Membrane</keyword>